<comment type="similarity">
    <text evidence="6">Belongs to the TRAFAC class myosin-kinesin ATPase superfamily. Myosin family.</text>
</comment>
<evidence type="ECO:0000256" key="1">
    <source>
        <dbReference type="ARBA" id="ARBA00022741"/>
    </source>
</evidence>
<dbReference type="InterPro" id="IPR027417">
    <property type="entry name" value="P-loop_NTPase"/>
</dbReference>
<evidence type="ECO:0000256" key="4">
    <source>
        <dbReference type="ARBA" id="ARBA00023175"/>
    </source>
</evidence>
<feature type="binding site" evidence="6">
    <location>
        <begin position="178"/>
        <end position="185"/>
    </location>
    <ligand>
        <name>ATP</name>
        <dbReference type="ChEBI" id="CHEBI:30616"/>
    </ligand>
</feature>
<proteinExistence type="inferred from homology"/>
<dbReference type="InterPro" id="IPR000048">
    <property type="entry name" value="IQ_motif_EF-hand-BS"/>
</dbReference>
<evidence type="ECO:0000256" key="3">
    <source>
        <dbReference type="ARBA" id="ARBA00023123"/>
    </source>
</evidence>
<dbReference type="Gene3D" id="3.40.850.10">
    <property type="entry name" value="Kinesin motor domain"/>
    <property type="match status" value="2"/>
</dbReference>
<dbReference type="SMART" id="SM00242">
    <property type="entry name" value="MYSc"/>
    <property type="match status" value="1"/>
</dbReference>
<feature type="domain" description="Myosin motor" evidence="9">
    <location>
        <begin position="81"/>
        <end position="620"/>
    </location>
</feature>
<keyword evidence="11" id="KW-1185">Reference proteome</keyword>
<evidence type="ECO:0000313" key="10">
    <source>
        <dbReference type="EMBL" id="CAJ0578142.1"/>
    </source>
</evidence>
<dbReference type="Proteomes" id="UP001177023">
    <property type="component" value="Unassembled WGS sequence"/>
</dbReference>
<dbReference type="GO" id="GO:0007015">
    <property type="term" value="P:actin filament organization"/>
    <property type="evidence" value="ECO:0007669"/>
    <property type="project" value="TreeGrafter"/>
</dbReference>
<keyword evidence="1 6" id="KW-0547">Nucleotide-binding</keyword>
<keyword evidence="7" id="KW-0175">Coiled coil</keyword>
<dbReference type="PROSITE" id="PS51456">
    <property type="entry name" value="MYOSIN_MOTOR"/>
    <property type="match status" value="1"/>
</dbReference>
<dbReference type="GO" id="GO:0005524">
    <property type="term" value="F:ATP binding"/>
    <property type="evidence" value="ECO:0007669"/>
    <property type="project" value="UniProtKB-UniRule"/>
</dbReference>
<dbReference type="CDD" id="cd23767">
    <property type="entry name" value="IQCD"/>
    <property type="match status" value="1"/>
</dbReference>
<dbReference type="SUPFAM" id="SSF52540">
    <property type="entry name" value="P-loop containing nucleoside triphosphate hydrolases"/>
    <property type="match status" value="2"/>
</dbReference>
<keyword evidence="4 6" id="KW-0505">Motor protein</keyword>
<dbReference type="InterPro" id="IPR001609">
    <property type="entry name" value="Myosin_head_motor_dom-like"/>
</dbReference>
<evidence type="ECO:0000259" key="9">
    <source>
        <dbReference type="PROSITE" id="PS51456"/>
    </source>
</evidence>
<keyword evidence="3 6" id="KW-0518">Myosin</keyword>
<keyword evidence="2 6" id="KW-0067">ATP-binding</keyword>
<protein>
    <recommendedName>
        <fullName evidence="9">Myosin motor domain-containing protein</fullName>
    </recommendedName>
</protein>
<dbReference type="Pfam" id="PF00063">
    <property type="entry name" value="Myosin_head"/>
    <property type="match status" value="2"/>
</dbReference>
<dbReference type="GO" id="GO:0051015">
    <property type="term" value="F:actin filament binding"/>
    <property type="evidence" value="ECO:0007669"/>
    <property type="project" value="TreeGrafter"/>
</dbReference>
<evidence type="ECO:0000256" key="6">
    <source>
        <dbReference type="PROSITE-ProRule" id="PRU00782"/>
    </source>
</evidence>
<dbReference type="GO" id="GO:0000146">
    <property type="term" value="F:microfilament motor activity"/>
    <property type="evidence" value="ECO:0007669"/>
    <property type="project" value="TreeGrafter"/>
</dbReference>
<comment type="caution">
    <text evidence="10">The sequence shown here is derived from an EMBL/GenBank/DDBJ whole genome shotgun (WGS) entry which is preliminary data.</text>
</comment>
<reference evidence="10" key="1">
    <citation type="submission" date="2023-06" db="EMBL/GenBank/DDBJ databases">
        <authorList>
            <person name="Delattre M."/>
        </authorList>
    </citation>
    <scope>NUCLEOTIDE SEQUENCE</scope>
    <source>
        <strain evidence="10">AF72</strain>
    </source>
</reference>
<dbReference type="AlphaFoldDB" id="A0AA36D1H6"/>
<dbReference type="SMART" id="SM00015">
    <property type="entry name" value="IQ"/>
    <property type="match status" value="3"/>
</dbReference>
<dbReference type="InterPro" id="IPR036961">
    <property type="entry name" value="Kinesin_motor_dom_sf"/>
</dbReference>
<accession>A0AA36D1H6</accession>
<feature type="region of interest" description="Disordered" evidence="8">
    <location>
        <begin position="1186"/>
        <end position="1237"/>
    </location>
</feature>
<dbReference type="Gene3D" id="1.20.5.190">
    <property type="match status" value="1"/>
</dbReference>
<dbReference type="Gene3D" id="1.20.120.720">
    <property type="entry name" value="Myosin VI head, motor domain, U50 subdomain"/>
    <property type="match status" value="1"/>
</dbReference>
<keyword evidence="5 6" id="KW-0009">Actin-binding</keyword>
<dbReference type="PANTHER" id="PTHR13140">
    <property type="entry name" value="MYOSIN"/>
    <property type="match status" value="1"/>
</dbReference>
<dbReference type="PANTHER" id="PTHR13140:SF706">
    <property type="entry name" value="DILUTE CLASS UNCONVENTIONAL MYOSIN, ISOFORM C"/>
    <property type="match status" value="1"/>
</dbReference>
<dbReference type="Gene3D" id="1.20.5.4820">
    <property type="match status" value="1"/>
</dbReference>
<dbReference type="SUPFAM" id="SSF50084">
    <property type="entry name" value="Myosin S1 fragment, N-terminal domain"/>
    <property type="match status" value="1"/>
</dbReference>
<feature type="coiled-coil region" evidence="7">
    <location>
        <begin position="721"/>
        <end position="902"/>
    </location>
</feature>
<evidence type="ECO:0000256" key="7">
    <source>
        <dbReference type="SAM" id="Coils"/>
    </source>
</evidence>
<dbReference type="EMBL" id="CATQJA010002653">
    <property type="protein sequence ID" value="CAJ0578142.1"/>
    <property type="molecule type" value="Genomic_DNA"/>
</dbReference>
<sequence length="1267" mass="145540">MDGAPSHECRMGPTAGSYNSGTLVWLPHPKLVWIGGQLLEDFKPDQRSLKIRLEDHDQTIIQIDIKNEKDLPPLRNPEILTGVNDLTMLSYLHEPAVLNNLQYRFVTQKHVYTYCGIVLVAINPYADCSHLYNDNAMQVYHGVGKQVRDHDPHIFGVAEEAFYDLCEYQKNQSIIVSGESGAGKTVSAKHSSSESADRYHYTNGGGKTTIDGVDDRMEFAETAHHNSLIEQLCDDLLLVDAKELTRWLTQREIRTANETVIKPLTKAEAVRGRDAFAKMMYSNLFNWIVLKINYSLASKEQPWKRQQEKFIGVLDIYGFETFDVNSFEQFCINYANEKLQQQFNQQVFKLEQEEYEREDLSWVRMEFYDNQPCIEMIEGRPGLIEYLDEQCKLLKGSDSGWLDQLTNCPKLKQHGHLQMPKIKAPAFTIRHFAADVLYGSEGFLEKNKDSVGRQIIEVMASTKNPFLLEVISPCLEEIIGAQPRGKVGTAKRTVANQFRDSLRELMAVLQATRPHYVRCIKPNDGKESFYFEPQRAIQQLRACGVLETVRISATGYPSRWIYGDFVTRYRLLAWSKNVDDVRLFTKNLCTELLETDKFALGRTKIFFRTGQVALLERLRHETLGRKYYAEKKYQKLRTTILAIQSLYRASQVRVEYQRMRYEKSAITIQRYFRGYLVRRDHISYVRKVIKVQSCVRRWLAKRRWREAKLEARSVGHLQKLNMGLENKIIELQIKLDSAMTNNAKIHTLEEEKRALERKLKEERVAAQLAETVNAEQIRDLRQSIDEINAELATLQSERPGFLRAHARMLKLEEEIDALHTQLEMQARQLMEAEGRRTAAEDELEMAATHFKHASITYQAQIAEARTGAEAASAELEEVNRKMREEAIRRENAEKDLDAMREQLLANTSLLADGAITINGSEGHGALGFMADEHLPIVLRQQGAIRQLHNRCAALQRDKERLRSVVHSEALLGEFENRPSVKAGEDLKLQDYQAMNRKLHDEIDRLVAAQFPNDIKAKDMIDRLFQDTERLRQENYEYRALLCNNSKMRSSPRPDSGHCSAAQSDAGSECDRPAYDPAAEMDVDRQLRACKRQIEMLERTRMDQDLENERLVRLLDVEMRDVCFGRLKPLDCSVEAMRLQIGDLIMQNLELTQKYHRQADELAGVKAQLHSDPEDLRGNDNVQSQVRAGKAIPNKWTDTPDPRRGLAEASARDTPPQLDFSALPSASEDEATPTPKTFTRSPFIQGFVQLFTHTCRAYFSPTSTTFNR</sequence>
<dbReference type="Pfam" id="PF00612">
    <property type="entry name" value="IQ"/>
    <property type="match status" value="1"/>
</dbReference>
<evidence type="ECO:0000313" key="11">
    <source>
        <dbReference type="Proteomes" id="UP001177023"/>
    </source>
</evidence>
<evidence type="ECO:0000256" key="8">
    <source>
        <dbReference type="SAM" id="MobiDB-lite"/>
    </source>
</evidence>
<name>A0AA36D1H6_9BILA</name>
<dbReference type="PRINTS" id="PR00193">
    <property type="entry name" value="MYOSINHEAVY"/>
</dbReference>
<evidence type="ECO:0000256" key="5">
    <source>
        <dbReference type="ARBA" id="ARBA00023203"/>
    </source>
</evidence>
<feature type="non-terminal residue" evidence="10">
    <location>
        <position position="1267"/>
    </location>
</feature>
<organism evidence="10 11">
    <name type="scientific">Mesorhabditis spiculigera</name>
    <dbReference type="NCBI Taxonomy" id="96644"/>
    <lineage>
        <taxon>Eukaryota</taxon>
        <taxon>Metazoa</taxon>
        <taxon>Ecdysozoa</taxon>
        <taxon>Nematoda</taxon>
        <taxon>Chromadorea</taxon>
        <taxon>Rhabditida</taxon>
        <taxon>Rhabditina</taxon>
        <taxon>Rhabditomorpha</taxon>
        <taxon>Rhabditoidea</taxon>
        <taxon>Rhabditidae</taxon>
        <taxon>Mesorhabditinae</taxon>
        <taxon>Mesorhabditis</taxon>
    </lineage>
</organism>
<dbReference type="Gene3D" id="1.20.58.530">
    <property type="match status" value="1"/>
</dbReference>
<dbReference type="PROSITE" id="PS50096">
    <property type="entry name" value="IQ"/>
    <property type="match status" value="3"/>
</dbReference>
<feature type="region of interest" description="Disordered" evidence="8">
    <location>
        <begin position="1047"/>
        <end position="1076"/>
    </location>
</feature>
<gene>
    <name evidence="10" type="ORF">MSPICULIGERA_LOCUS16403</name>
</gene>
<dbReference type="GO" id="GO:0016020">
    <property type="term" value="C:membrane"/>
    <property type="evidence" value="ECO:0007669"/>
    <property type="project" value="TreeGrafter"/>
</dbReference>
<feature type="region of interest" description="Actin-binding" evidence="6">
    <location>
        <begin position="502"/>
        <end position="524"/>
    </location>
</feature>
<dbReference type="GO" id="GO:0016459">
    <property type="term" value="C:myosin complex"/>
    <property type="evidence" value="ECO:0007669"/>
    <property type="project" value="UniProtKB-KW"/>
</dbReference>
<dbReference type="GO" id="GO:0005737">
    <property type="term" value="C:cytoplasm"/>
    <property type="evidence" value="ECO:0007669"/>
    <property type="project" value="TreeGrafter"/>
</dbReference>
<evidence type="ECO:0000256" key="2">
    <source>
        <dbReference type="ARBA" id="ARBA00022840"/>
    </source>
</evidence>